<proteinExistence type="predicted"/>
<reference evidence="1" key="1">
    <citation type="submission" date="2014-09" db="EMBL/GenBank/DDBJ databases">
        <authorList>
            <person name="Magalhaes I.L.F."/>
            <person name="Oliveira U."/>
            <person name="Santos F.R."/>
            <person name="Vidigal T.H.D.A."/>
            <person name="Brescovit A.D."/>
            <person name="Santos A.J."/>
        </authorList>
    </citation>
    <scope>NUCLEOTIDE SEQUENCE</scope>
    <source>
        <tissue evidence="1">Shoot tissue taken approximately 20 cm above the soil surface</tissue>
    </source>
</reference>
<dbReference type="EMBL" id="GBRH01164679">
    <property type="protein sequence ID" value="JAE33217.1"/>
    <property type="molecule type" value="Transcribed_RNA"/>
</dbReference>
<reference evidence="1" key="2">
    <citation type="journal article" date="2015" name="Data Brief">
        <title>Shoot transcriptome of the giant reed, Arundo donax.</title>
        <authorList>
            <person name="Barrero R.A."/>
            <person name="Guerrero F.D."/>
            <person name="Moolhuijzen P."/>
            <person name="Goolsby J.A."/>
            <person name="Tidwell J."/>
            <person name="Bellgard S.E."/>
            <person name="Bellgard M.I."/>
        </authorList>
    </citation>
    <scope>NUCLEOTIDE SEQUENCE</scope>
    <source>
        <tissue evidence="1">Shoot tissue taken approximately 20 cm above the soil surface</tissue>
    </source>
</reference>
<accession>A0A0A9H903</accession>
<name>A0A0A9H903_ARUDO</name>
<sequence>MQNISKKEVNFFYLM</sequence>
<organism evidence="1">
    <name type="scientific">Arundo donax</name>
    <name type="common">Giant reed</name>
    <name type="synonym">Donax arundinaceus</name>
    <dbReference type="NCBI Taxonomy" id="35708"/>
    <lineage>
        <taxon>Eukaryota</taxon>
        <taxon>Viridiplantae</taxon>
        <taxon>Streptophyta</taxon>
        <taxon>Embryophyta</taxon>
        <taxon>Tracheophyta</taxon>
        <taxon>Spermatophyta</taxon>
        <taxon>Magnoliopsida</taxon>
        <taxon>Liliopsida</taxon>
        <taxon>Poales</taxon>
        <taxon>Poaceae</taxon>
        <taxon>PACMAD clade</taxon>
        <taxon>Arundinoideae</taxon>
        <taxon>Arundineae</taxon>
        <taxon>Arundo</taxon>
    </lineage>
</organism>
<evidence type="ECO:0000313" key="1">
    <source>
        <dbReference type="EMBL" id="JAE33217.1"/>
    </source>
</evidence>
<protein>
    <submittedName>
        <fullName evidence="1">Uncharacterized protein</fullName>
    </submittedName>
</protein>